<dbReference type="InParanoid" id="A0A6P7I712"/>
<dbReference type="InterPro" id="IPR001752">
    <property type="entry name" value="Kinesin_motor_dom"/>
</dbReference>
<evidence type="ECO:0000256" key="9">
    <source>
        <dbReference type="ARBA" id="ARBA00023054"/>
    </source>
</evidence>
<dbReference type="InterPro" id="IPR019821">
    <property type="entry name" value="Kinesin_motor_CS"/>
</dbReference>
<name>A0A6P7I712_9TELE</name>
<dbReference type="Pfam" id="PF23313">
    <property type="entry name" value="4HB_KIF14"/>
    <property type="match status" value="1"/>
</dbReference>
<feature type="region of interest" description="Disordered" evidence="17">
    <location>
        <begin position="1185"/>
        <end position="1208"/>
    </location>
</feature>
<keyword evidence="8 15" id="KW-0067">ATP-binding</keyword>
<keyword evidence="4" id="KW-0963">Cytoplasm</keyword>
<dbReference type="SUPFAM" id="SSF49879">
    <property type="entry name" value="SMAD/FHA domain"/>
    <property type="match status" value="1"/>
</dbReference>
<feature type="region of interest" description="Disordered" evidence="17">
    <location>
        <begin position="1565"/>
        <end position="1598"/>
    </location>
</feature>
<organism evidence="19 20">
    <name type="scientific">Parambassis ranga</name>
    <name type="common">Indian glassy fish</name>
    <dbReference type="NCBI Taxonomy" id="210632"/>
    <lineage>
        <taxon>Eukaryota</taxon>
        <taxon>Metazoa</taxon>
        <taxon>Chordata</taxon>
        <taxon>Craniata</taxon>
        <taxon>Vertebrata</taxon>
        <taxon>Euteleostomi</taxon>
        <taxon>Actinopterygii</taxon>
        <taxon>Neopterygii</taxon>
        <taxon>Teleostei</taxon>
        <taxon>Neoteleostei</taxon>
        <taxon>Acanthomorphata</taxon>
        <taxon>Ovalentaria</taxon>
        <taxon>Ambassidae</taxon>
        <taxon>Parambassis</taxon>
    </lineage>
</organism>
<evidence type="ECO:0000256" key="4">
    <source>
        <dbReference type="ARBA" id="ARBA00022490"/>
    </source>
</evidence>
<keyword evidence="5" id="KW-0597">Phosphoprotein</keyword>
<evidence type="ECO:0000256" key="11">
    <source>
        <dbReference type="ARBA" id="ARBA00023212"/>
    </source>
</evidence>
<feature type="compositionally biased region" description="Polar residues" evidence="17">
    <location>
        <begin position="168"/>
        <end position="198"/>
    </location>
</feature>
<dbReference type="SMART" id="SM00129">
    <property type="entry name" value="KISc"/>
    <property type="match status" value="1"/>
</dbReference>
<dbReference type="Gene3D" id="2.60.200.20">
    <property type="match status" value="1"/>
</dbReference>
<evidence type="ECO:0000256" key="1">
    <source>
        <dbReference type="ARBA" id="ARBA00004123"/>
    </source>
</evidence>
<dbReference type="PROSITE" id="PS50067">
    <property type="entry name" value="KINESIN_MOTOR_2"/>
    <property type="match status" value="1"/>
</dbReference>
<keyword evidence="10 15" id="KW-0505">Motor protein</keyword>
<proteinExistence type="inferred from homology"/>
<dbReference type="GO" id="GO:0003777">
    <property type="term" value="F:microtubule motor activity"/>
    <property type="evidence" value="ECO:0007669"/>
    <property type="project" value="InterPro"/>
</dbReference>
<evidence type="ECO:0000313" key="20">
    <source>
        <dbReference type="RefSeq" id="XP_028260441.1"/>
    </source>
</evidence>
<evidence type="ECO:0000256" key="12">
    <source>
        <dbReference type="ARBA" id="ARBA00023242"/>
    </source>
</evidence>
<evidence type="ECO:0000256" key="7">
    <source>
        <dbReference type="ARBA" id="ARBA00022741"/>
    </source>
</evidence>
<feature type="region of interest" description="Disordered" evidence="17">
    <location>
        <begin position="221"/>
        <end position="305"/>
    </location>
</feature>
<dbReference type="RefSeq" id="XP_028260441.1">
    <property type="nucleotide sequence ID" value="XM_028404640.1"/>
</dbReference>
<keyword evidence="9 16" id="KW-0175">Coiled coil</keyword>
<dbReference type="GO" id="GO:0043066">
    <property type="term" value="P:negative regulation of apoptotic process"/>
    <property type="evidence" value="ECO:0007669"/>
    <property type="project" value="UniProtKB-ARBA"/>
</dbReference>
<feature type="binding site" evidence="15">
    <location>
        <begin position="409"/>
        <end position="416"/>
    </location>
    <ligand>
        <name>ATP</name>
        <dbReference type="ChEBI" id="CHEBI:30616"/>
    </ligand>
</feature>
<evidence type="ECO:0000256" key="2">
    <source>
        <dbReference type="ARBA" id="ARBA00004186"/>
    </source>
</evidence>
<dbReference type="GO" id="GO:0005634">
    <property type="term" value="C:nucleus"/>
    <property type="evidence" value="ECO:0007669"/>
    <property type="project" value="UniProtKB-SubCell"/>
</dbReference>
<dbReference type="Pfam" id="PF00498">
    <property type="entry name" value="FHA"/>
    <property type="match status" value="1"/>
</dbReference>
<evidence type="ECO:0000256" key="16">
    <source>
        <dbReference type="SAM" id="Coils"/>
    </source>
</evidence>
<dbReference type="CTD" id="9928"/>
<dbReference type="PRINTS" id="PR00380">
    <property type="entry name" value="KINESINHEAVY"/>
</dbReference>
<feature type="region of interest" description="Disordered" evidence="17">
    <location>
        <begin position="21"/>
        <end position="116"/>
    </location>
</feature>
<dbReference type="GO" id="GO:0008017">
    <property type="term" value="F:microtubule binding"/>
    <property type="evidence" value="ECO:0007669"/>
    <property type="project" value="InterPro"/>
</dbReference>
<feature type="compositionally biased region" description="Low complexity" evidence="17">
    <location>
        <begin position="1185"/>
        <end position="1195"/>
    </location>
</feature>
<feature type="compositionally biased region" description="Polar residues" evidence="17">
    <location>
        <begin position="56"/>
        <end position="79"/>
    </location>
</feature>
<reference evidence="20" key="1">
    <citation type="submission" date="2025-08" db="UniProtKB">
        <authorList>
            <consortium name="RefSeq"/>
        </authorList>
    </citation>
    <scope>IDENTIFICATION</scope>
</reference>
<feature type="compositionally biased region" description="Polar residues" evidence="17">
    <location>
        <begin position="1565"/>
        <end position="1579"/>
    </location>
</feature>
<evidence type="ECO:0000256" key="10">
    <source>
        <dbReference type="ARBA" id="ARBA00023175"/>
    </source>
</evidence>
<dbReference type="FunFam" id="2.60.200.20:FF:000020">
    <property type="entry name" value="Kinesin family member 14"/>
    <property type="match status" value="1"/>
</dbReference>
<dbReference type="SUPFAM" id="SSF52540">
    <property type="entry name" value="P-loop containing nucleoside triphosphate hydrolases"/>
    <property type="match status" value="1"/>
</dbReference>
<keyword evidence="19" id="KW-1185">Reference proteome</keyword>
<feature type="domain" description="Kinesin motor" evidence="18">
    <location>
        <begin position="320"/>
        <end position="664"/>
    </location>
</feature>
<accession>A0A6P7I712</accession>
<evidence type="ECO:0000256" key="8">
    <source>
        <dbReference type="ARBA" id="ARBA00022840"/>
    </source>
</evidence>
<evidence type="ECO:0000313" key="19">
    <source>
        <dbReference type="Proteomes" id="UP000515145"/>
    </source>
</evidence>
<dbReference type="SMART" id="SM00240">
    <property type="entry name" value="FHA"/>
    <property type="match status" value="1"/>
</dbReference>
<dbReference type="GeneID" id="114435097"/>
<feature type="compositionally biased region" description="Basic and acidic residues" evidence="17">
    <location>
        <begin position="93"/>
        <end position="103"/>
    </location>
</feature>
<dbReference type="GO" id="GO:0030496">
    <property type="term" value="C:midbody"/>
    <property type="evidence" value="ECO:0007669"/>
    <property type="project" value="UniProtKB-SubCell"/>
</dbReference>
<evidence type="ECO:0000256" key="13">
    <source>
        <dbReference type="ARBA" id="ARBA00064520"/>
    </source>
</evidence>
<feature type="compositionally biased region" description="Polar residues" evidence="17">
    <location>
        <begin position="275"/>
        <end position="296"/>
    </location>
</feature>
<dbReference type="FunCoup" id="A0A6P7I712">
    <property type="interactions" value="413"/>
</dbReference>
<feature type="coiled-coil region" evidence="16">
    <location>
        <begin position="891"/>
        <end position="1031"/>
    </location>
</feature>
<comment type="subunit">
    <text evidence="13">Directly interacts with PRC1 within a complex also containing KIF4A, KIF20A and KIF23; targets to the central spindle. Directly interacts with CIT depending on the activation state of the kinase (stronger interaction with the kinase-dead form); targets to the midbody. Interacts with ARRB2; the interaction is detected in the nucleus upon OR1D2 stimulation. Interacts with AKT1; the interaction is detected in the plasma membrane upon INS stimulation and promotes AKT1 phosphorylation. Interacts with SVIL; at midbody during cytokinesis. Interacts with RADIL (via PDZ domain); recruits RADIL to the microtubule network restricting RADIL from interaction with activated RAP1A.</text>
</comment>
<dbReference type="OrthoDB" id="3176171at2759"/>
<dbReference type="Pfam" id="PF16183">
    <property type="entry name" value="Kinesin_assoc"/>
    <property type="match status" value="1"/>
</dbReference>
<evidence type="ECO:0000256" key="6">
    <source>
        <dbReference type="ARBA" id="ARBA00022701"/>
    </source>
</evidence>
<evidence type="ECO:0000256" key="14">
    <source>
        <dbReference type="ARBA" id="ARBA00073220"/>
    </source>
</evidence>
<dbReference type="InterPro" id="IPR056523">
    <property type="entry name" value="4HB_KIF14"/>
</dbReference>
<evidence type="ECO:0000256" key="17">
    <source>
        <dbReference type="SAM" id="MobiDB-lite"/>
    </source>
</evidence>
<dbReference type="InterPro" id="IPR032405">
    <property type="entry name" value="Kinesin_assoc"/>
</dbReference>
<evidence type="ECO:0000256" key="3">
    <source>
        <dbReference type="ARBA" id="ARBA00004214"/>
    </source>
</evidence>
<dbReference type="Proteomes" id="UP000515145">
    <property type="component" value="Chromosome 4"/>
</dbReference>
<keyword evidence="11" id="KW-0206">Cytoskeleton</keyword>
<sequence length="1621" mass="181002">MSMFSVQARKHTAYYDYLLSSSKTPGKERQATDTILGKSDISAGESVCADRRSSGRSRQVNRTYVASALSKSGSAQQTPHRARLTLQRRSRRKTEIETAEKTMTESSQTTTPAPERRLTLQRRTRTPSMDKNAQTPKVLSEQNGRTPVLFRSMSLRESVPKSRGIASFAQTQGRLVHNKTPSSSASSSIGKQLDEQAQTFKTPTKKTPFEKIAARRDVFERLAGKEPPKPVSGKSASLEVPKSRAQQTEDTKPVPAPRVSKAGVHKPNTILRVRQASTSNQKGNVTQARASTSDPSPTELLSRPSEALKQQDSFKMENSAVTVAVRVRPFNAREKAEKASQVIFMKGQETVVQHPESKQTYSFTYDFSFCSVDDSEPTFAGQQMVYETLAKPLLLRAFEGFNTCLFAYGQTGSGKSYTMMGFEEEAGVIPRFCQEIFSRLTLMENEEVKCHVEMSYFEVYNEKIHDLLVTRDEPNQRRMPLRVREHPVHGPYVADLSANVVSSYNDIQGWLELGNKQRATAATGMNDKSSRSHSVFTLVMTQTKTESVEGEEHDHSITSRINLVDLAGSERCNKVQSSGERLREGASINKSLLTLGKVISALSEQAQSTKKVFIPYRESVLTWLLKESLGGNSKTAMIATLSPAGSNVEESLSTLRYAQQARTIINVAKVNEDTSAKLIRELKAEVENLRAAQMSSQGIEPERVRLFQQEITTLKNKLCQQEREMVEANREWREKLEQAEIRKREETKELQKAGVTFKVDNRLPNLVNLNEDPQLSEMLLYMIKEGRTTVGKLKSDFSHDIQLTGALIADQHCVISNIHGTVSIIPMENAKTFVNGNLISESTVLHHGDRVILGGDHYFRFNHPAEVHSGKRVSCWTGAGDGQKDFEFAKNELLAAQRAQLEAEIEEAHLKAKEEMMQGIQMAKEVAQKELSDQKALYEKKIRALERELNEENHRKRQQELDQQRVVSQMAELKMAKLELEQEVDTQKKRLRLHMEAQAIEDHRVSQVKIVEALEAEKRKLGKELEEMQNKRALKANHTPRHISPQWDAMKLSLMIEEANKISAKLKKHTVFSRHESSDHENLEQGGQLQVRVTNTKLGITTFWSLDKFQNNMAAMRELEQGDSTSKDDDVFYDPGDEWEQDISASSASTSTFSRRRSRSLLKSRRISGRLYEIRVHPIQSLHTSSSQSSGLMMGVAKPPSTHSSTTDPAMAGICKELIGQSMARLRSCSTTEESMADRLISDLKLVYMAVQTISDLYDSMDDDNQDSVFGCNVVAQTELVKATTATENAVFVTMQWLAIVKPSSGLLYTIADELKSQVKKMAGFLQMLIQGCESEITSMVIEARRKSSKSLDAALLAIGHLAAVTGMPLNVMGLDAQATGKQSVVTCLLKGTNKGVRSLLEESLTITREMLREAQLAYPRNPALQSLKSKMLDVARALQSYMHCHISERDSDPDETKEGGEEEEEEEGSAPRLQTLRTTSARLIQLNQAIRQLHSSLSSALRGKDRSFDLSSCRELISSSAKAVDELITGLSNDEVATQCLQLPCLQTVMSARDELHSALRSLSSSWNQQGAGESRSSAAYDKSTEDETKERGTTHSAVRNRVVSKIVYSLPSNGNPHWV</sequence>
<evidence type="ECO:0000256" key="5">
    <source>
        <dbReference type="ARBA" id="ARBA00022553"/>
    </source>
</evidence>
<keyword evidence="12" id="KW-0539">Nucleus</keyword>
<feature type="compositionally biased region" description="Basic and acidic residues" evidence="17">
    <location>
        <begin position="1446"/>
        <end position="1460"/>
    </location>
</feature>
<dbReference type="FunFam" id="3.40.850.10:FF:000042">
    <property type="entry name" value="Kinesin family member 14"/>
    <property type="match status" value="1"/>
</dbReference>
<dbReference type="GO" id="GO:0007018">
    <property type="term" value="P:microtubule-based movement"/>
    <property type="evidence" value="ECO:0007669"/>
    <property type="project" value="InterPro"/>
</dbReference>
<dbReference type="CDD" id="cd22707">
    <property type="entry name" value="FHA_KIF14"/>
    <property type="match status" value="1"/>
</dbReference>
<dbReference type="InterPro" id="IPR008984">
    <property type="entry name" value="SMAD_FHA_dom_sf"/>
</dbReference>
<dbReference type="CDD" id="cd01365">
    <property type="entry name" value="KISc_KIF1A_KIF1B"/>
    <property type="match status" value="1"/>
</dbReference>
<dbReference type="PANTHER" id="PTHR47117">
    <property type="entry name" value="STAR-RELATED LIPID TRANSFER PROTEIN 9"/>
    <property type="match status" value="1"/>
</dbReference>
<keyword evidence="7 15" id="KW-0547">Nucleotide-binding</keyword>
<dbReference type="InterPro" id="IPR027417">
    <property type="entry name" value="P-loop_NTPase"/>
</dbReference>
<dbReference type="GO" id="GO:0005874">
    <property type="term" value="C:microtubule"/>
    <property type="evidence" value="ECO:0007669"/>
    <property type="project" value="UniProtKB-KW"/>
</dbReference>
<dbReference type="InterPro" id="IPR036961">
    <property type="entry name" value="Kinesin_motor_dom_sf"/>
</dbReference>
<feature type="compositionally biased region" description="Basic residues" evidence="17">
    <location>
        <begin position="80"/>
        <end position="92"/>
    </location>
</feature>
<dbReference type="Pfam" id="PF00225">
    <property type="entry name" value="Kinesin"/>
    <property type="match status" value="1"/>
</dbReference>
<dbReference type="PROSITE" id="PS00411">
    <property type="entry name" value="KINESIN_MOTOR_1"/>
    <property type="match status" value="1"/>
</dbReference>
<dbReference type="Gene3D" id="3.40.850.10">
    <property type="entry name" value="Kinesin motor domain"/>
    <property type="match status" value="1"/>
</dbReference>
<evidence type="ECO:0000259" key="18">
    <source>
        <dbReference type="PROSITE" id="PS50067"/>
    </source>
</evidence>
<dbReference type="InterPro" id="IPR000253">
    <property type="entry name" value="FHA_dom"/>
</dbReference>
<comment type="similarity">
    <text evidence="15">Belongs to the TRAFAC class myosin-kinesin ATPase superfamily. Kinesin family.</text>
</comment>
<dbReference type="GO" id="GO:0005524">
    <property type="term" value="F:ATP binding"/>
    <property type="evidence" value="ECO:0007669"/>
    <property type="project" value="UniProtKB-UniRule"/>
</dbReference>
<protein>
    <recommendedName>
        <fullName evidence="14">Kinesin-like protein KIF14</fullName>
    </recommendedName>
</protein>
<gene>
    <name evidence="20" type="primary">kif14</name>
</gene>
<dbReference type="PANTHER" id="PTHR47117:SF7">
    <property type="entry name" value="KINESIN-LIKE PROTEIN KIF14"/>
    <property type="match status" value="1"/>
</dbReference>
<feature type="coiled-coil region" evidence="16">
    <location>
        <begin position="722"/>
        <end position="756"/>
    </location>
</feature>
<feature type="compositionally biased region" description="Basic and acidic residues" evidence="17">
    <location>
        <begin position="1584"/>
        <end position="1595"/>
    </location>
</feature>
<comment type="subcellular location">
    <subcellularLocation>
        <location evidence="2">Cytoplasm</location>
        <location evidence="2">Cytoskeleton</location>
        <location evidence="2">Spindle</location>
    </subcellularLocation>
    <subcellularLocation>
        <location evidence="3">Midbody</location>
    </subcellularLocation>
    <subcellularLocation>
        <location evidence="1">Nucleus</location>
    </subcellularLocation>
</comment>
<keyword evidence="6" id="KW-0493">Microtubule</keyword>
<dbReference type="GO" id="GO:0005819">
    <property type="term" value="C:spindle"/>
    <property type="evidence" value="ECO:0007669"/>
    <property type="project" value="UniProtKB-SubCell"/>
</dbReference>
<feature type="region of interest" description="Disordered" evidence="17">
    <location>
        <begin position="1446"/>
        <end position="1476"/>
    </location>
</feature>
<evidence type="ECO:0000256" key="15">
    <source>
        <dbReference type="PROSITE-ProRule" id="PRU00283"/>
    </source>
</evidence>
<feature type="region of interest" description="Disordered" evidence="17">
    <location>
        <begin position="168"/>
        <end position="209"/>
    </location>
</feature>